<feature type="compositionally biased region" description="Low complexity" evidence="1">
    <location>
        <begin position="219"/>
        <end position="234"/>
    </location>
</feature>
<dbReference type="RefSeq" id="XP_040791833.1">
    <property type="nucleotide sequence ID" value="XM_040935977.1"/>
</dbReference>
<dbReference type="Proteomes" id="UP000800039">
    <property type="component" value="Unassembled WGS sequence"/>
</dbReference>
<feature type="region of interest" description="Disordered" evidence="1">
    <location>
        <begin position="387"/>
        <end position="415"/>
    </location>
</feature>
<feature type="compositionally biased region" description="Basic and acidic residues" evidence="1">
    <location>
        <begin position="127"/>
        <end position="137"/>
    </location>
</feature>
<feature type="compositionally biased region" description="Acidic residues" evidence="1">
    <location>
        <begin position="391"/>
        <end position="401"/>
    </location>
</feature>
<feature type="region of interest" description="Disordered" evidence="1">
    <location>
        <begin position="1"/>
        <end position="35"/>
    </location>
</feature>
<dbReference type="AlphaFoldDB" id="A0A9P4GPD3"/>
<organism evidence="2 3">
    <name type="scientific">Cucurbitaria berberidis CBS 394.84</name>
    <dbReference type="NCBI Taxonomy" id="1168544"/>
    <lineage>
        <taxon>Eukaryota</taxon>
        <taxon>Fungi</taxon>
        <taxon>Dikarya</taxon>
        <taxon>Ascomycota</taxon>
        <taxon>Pezizomycotina</taxon>
        <taxon>Dothideomycetes</taxon>
        <taxon>Pleosporomycetidae</taxon>
        <taxon>Pleosporales</taxon>
        <taxon>Pleosporineae</taxon>
        <taxon>Cucurbitariaceae</taxon>
        <taxon>Cucurbitaria</taxon>
    </lineage>
</organism>
<feature type="region of interest" description="Disordered" evidence="1">
    <location>
        <begin position="314"/>
        <end position="359"/>
    </location>
</feature>
<feature type="compositionally biased region" description="Polar residues" evidence="1">
    <location>
        <begin position="1"/>
        <end position="29"/>
    </location>
</feature>
<dbReference type="OrthoDB" id="3789154at2759"/>
<reference evidence="2" key="1">
    <citation type="submission" date="2020-01" db="EMBL/GenBank/DDBJ databases">
        <authorList>
            <consortium name="DOE Joint Genome Institute"/>
            <person name="Haridas S."/>
            <person name="Albert R."/>
            <person name="Binder M."/>
            <person name="Bloem J."/>
            <person name="Labutti K."/>
            <person name="Salamov A."/>
            <person name="Andreopoulos B."/>
            <person name="Baker S.E."/>
            <person name="Barry K."/>
            <person name="Bills G."/>
            <person name="Bluhm B.H."/>
            <person name="Cannon C."/>
            <person name="Castanera R."/>
            <person name="Culley D.E."/>
            <person name="Daum C."/>
            <person name="Ezra D."/>
            <person name="Gonzalez J.B."/>
            <person name="Henrissat B."/>
            <person name="Kuo A."/>
            <person name="Liang C."/>
            <person name="Lipzen A."/>
            <person name="Lutzoni F."/>
            <person name="Magnuson J."/>
            <person name="Mondo S."/>
            <person name="Nolan M."/>
            <person name="Ohm R."/>
            <person name="Pangilinan J."/>
            <person name="Park H.-J."/>
            <person name="Ramirez L."/>
            <person name="Alfaro M."/>
            <person name="Sun H."/>
            <person name="Tritt A."/>
            <person name="Yoshinaga Y."/>
            <person name="Zwiers L.-H."/>
            <person name="Turgeon B.G."/>
            <person name="Goodwin S.B."/>
            <person name="Spatafora J.W."/>
            <person name="Crous P.W."/>
            <person name="Grigoriev I.V."/>
        </authorList>
    </citation>
    <scope>NUCLEOTIDE SEQUENCE</scope>
    <source>
        <strain evidence="2">CBS 394.84</strain>
    </source>
</reference>
<sequence>MVMRPKNSSGVTPESSTATQEVDNSNSRSVFGDNHAATEDAMMVAHAKYMREAGQIDDKMEAELSKAWHKSGELHRKYTPAYLAMLPNYTGQNQDEMPSYETALRHQKARDDAQEQLLADFMAGKIDENGNRIDGRDGPSSSIPSGGERDKIDDSTNELSTKTNGSPKKGKTLAMKSSQPTLVTVPSRYTQHLPASTSAPRSNAQTAVSDIEAATTIVTSSDSSQPSSSSSSQRTKARSKAKSVVQPLTPLFNRPSYTEVNYYELLDLCRNRKIHGRGTEQQVRNALIQDDINIALGHEREMIKSQGRRKAYKHQAPAELKNGNVANGGSQGKDSDETLSMGSSEGVHPRTNVVGKKTEIVTDAEVSEAESESAFEDLRAVCCTERKQGIENDEDGSEGEGGDSTGDKKRLKLSK</sequence>
<feature type="region of interest" description="Disordered" evidence="1">
    <location>
        <begin position="217"/>
        <end position="244"/>
    </location>
</feature>
<dbReference type="EMBL" id="ML976615">
    <property type="protein sequence ID" value="KAF1849270.1"/>
    <property type="molecule type" value="Genomic_DNA"/>
</dbReference>
<evidence type="ECO:0000256" key="1">
    <source>
        <dbReference type="SAM" id="MobiDB-lite"/>
    </source>
</evidence>
<feature type="compositionally biased region" description="Polar residues" evidence="1">
    <location>
        <begin position="157"/>
        <end position="166"/>
    </location>
</feature>
<dbReference type="GeneID" id="63853228"/>
<comment type="caution">
    <text evidence="2">The sequence shown here is derived from an EMBL/GenBank/DDBJ whole genome shotgun (WGS) entry which is preliminary data.</text>
</comment>
<gene>
    <name evidence="2" type="ORF">K460DRAFT_394133</name>
</gene>
<evidence type="ECO:0000313" key="3">
    <source>
        <dbReference type="Proteomes" id="UP000800039"/>
    </source>
</evidence>
<keyword evidence="3" id="KW-1185">Reference proteome</keyword>
<evidence type="ECO:0000313" key="2">
    <source>
        <dbReference type="EMBL" id="KAF1849270.1"/>
    </source>
</evidence>
<name>A0A9P4GPD3_9PLEO</name>
<protein>
    <submittedName>
        <fullName evidence="2">Uncharacterized protein</fullName>
    </submittedName>
</protein>
<feature type="region of interest" description="Disordered" evidence="1">
    <location>
        <begin position="127"/>
        <end position="183"/>
    </location>
</feature>
<proteinExistence type="predicted"/>
<accession>A0A9P4GPD3</accession>